<dbReference type="InterPro" id="IPR001251">
    <property type="entry name" value="CRAL-TRIO_dom"/>
</dbReference>
<dbReference type="PROSITE" id="PS50191">
    <property type="entry name" value="CRAL_TRIO"/>
    <property type="match status" value="1"/>
</dbReference>
<gene>
    <name evidence="2" type="ORF">AAG570_010498</name>
</gene>
<reference evidence="2 3" key="1">
    <citation type="submission" date="2024-07" db="EMBL/GenBank/DDBJ databases">
        <title>Chromosome-level genome assembly of the water stick insect Ranatra chinensis (Heteroptera: Nepidae).</title>
        <authorList>
            <person name="Liu X."/>
        </authorList>
    </citation>
    <scope>NUCLEOTIDE SEQUENCE [LARGE SCALE GENOMIC DNA]</scope>
    <source>
        <strain evidence="2">Cailab_2021Rc</strain>
        <tissue evidence="2">Muscle</tissue>
    </source>
</reference>
<dbReference type="PANTHER" id="PTHR23324:SF83">
    <property type="entry name" value="SEC14-LIKE PROTEIN 2"/>
    <property type="match status" value="1"/>
</dbReference>
<proteinExistence type="predicted"/>
<dbReference type="InterPro" id="IPR036598">
    <property type="entry name" value="GOLD_dom_sf"/>
</dbReference>
<dbReference type="InterPro" id="IPR011074">
    <property type="entry name" value="CRAL/TRIO_N_dom"/>
</dbReference>
<dbReference type="CDD" id="cd00170">
    <property type="entry name" value="SEC14"/>
    <property type="match status" value="1"/>
</dbReference>
<dbReference type="SUPFAM" id="SSF46938">
    <property type="entry name" value="CRAL/TRIO N-terminal domain"/>
    <property type="match status" value="1"/>
</dbReference>
<dbReference type="SMART" id="SM00516">
    <property type="entry name" value="SEC14"/>
    <property type="match status" value="1"/>
</dbReference>
<evidence type="ECO:0000313" key="3">
    <source>
        <dbReference type="Proteomes" id="UP001558652"/>
    </source>
</evidence>
<name>A0ABD0YMQ3_9HEMI</name>
<dbReference type="Proteomes" id="UP001558652">
    <property type="component" value="Unassembled WGS sequence"/>
</dbReference>
<dbReference type="InterPro" id="IPR036273">
    <property type="entry name" value="CRAL/TRIO_N_dom_sf"/>
</dbReference>
<organism evidence="2 3">
    <name type="scientific">Ranatra chinensis</name>
    <dbReference type="NCBI Taxonomy" id="642074"/>
    <lineage>
        <taxon>Eukaryota</taxon>
        <taxon>Metazoa</taxon>
        <taxon>Ecdysozoa</taxon>
        <taxon>Arthropoda</taxon>
        <taxon>Hexapoda</taxon>
        <taxon>Insecta</taxon>
        <taxon>Pterygota</taxon>
        <taxon>Neoptera</taxon>
        <taxon>Paraneoptera</taxon>
        <taxon>Hemiptera</taxon>
        <taxon>Heteroptera</taxon>
        <taxon>Panheteroptera</taxon>
        <taxon>Nepomorpha</taxon>
        <taxon>Nepidae</taxon>
        <taxon>Ranatrinae</taxon>
        <taxon>Ranatra</taxon>
    </lineage>
</organism>
<sequence length="345" mass="39496">MRRSVADCCTMPYHDDYYLLRWLRARNFDPMAADKMLRASLKWREEWDVGSLENWSPPEVFEKYYPSGVCGYDKEGSPIIVVPFAGLDVWGMLHSVNKTDIIKRTIKELETHLANARKQAKEHGPAANQLVAIMDMTDFNIRQYAWRPAAELVISMLQMYEANYPEILKICYIINVPKVFALAFSIVKNFLNEYTLSKIRIYKNDPNKWQPELLRQIDTSQLPVYLGGSMRDPDGNPVCPSKIRQGGKVPKSFYTKKVEKLVEGKEDYVSVTVKKGDKLSLDFIVPEKGSFLKWGFYTDSHDIKFGVLSKNSDGNENEVVPIHRVPSHQAEEMGVITCPEPATCK</sequence>
<dbReference type="SMART" id="SM01100">
    <property type="entry name" value="CRAL_TRIO_N"/>
    <property type="match status" value="1"/>
</dbReference>
<feature type="domain" description="CRAL-TRIO" evidence="1">
    <location>
        <begin position="57"/>
        <end position="234"/>
    </location>
</feature>
<dbReference type="Gene3D" id="3.40.525.10">
    <property type="entry name" value="CRAL-TRIO lipid binding domain"/>
    <property type="match status" value="1"/>
</dbReference>
<comment type="caution">
    <text evidence="2">The sequence shown here is derived from an EMBL/GenBank/DDBJ whole genome shotgun (WGS) entry which is preliminary data.</text>
</comment>
<evidence type="ECO:0000259" key="1">
    <source>
        <dbReference type="PROSITE" id="PS50191"/>
    </source>
</evidence>
<dbReference type="AlphaFoldDB" id="A0ABD0YMQ3"/>
<dbReference type="EMBL" id="JBFDAA010000005">
    <property type="protein sequence ID" value="KAL1132543.1"/>
    <property type="molecule type" value="Genomic_DNA"/>
</dbReference>
<dbReference type="Gene3D" id="2.60.120.680">
    <property type="entry name" value="GOLD domain"/>
    <property type="match status" value="1"/>
</dbReference>
<protein>
    <recommendedName>
        <fullName evidence="1">CRAL-TRIO domain-containing protein</fullName>
    </recommendedName>
</protein>
<keyword evidence="3" id="KW-1185">Reference proteome</keyword>
<dbReference type="InterPro" id="IPR051064">
    <property type="entry name" value="SEC14/CRAL-TRIO_domain"/>
</dbReference>
<accession>A0ABD0YMQ3</accession>
<dbReference type="SUPFAM" id="SSF101576">
    <property type="entry name" value="Supernatant protein factor (SPF), C-terminal domain"/>
    <property type="match status" value="1"/>
</dbReference>
<dbReference type="Pfam" id="PF00650">
    <property type="entry name" value="CRAL_TRIO"/>
    <property type="match status" value="1"/>
</dbReference>
<evidence type="ECO:0000313" key="2">
    <source>
        <dbReference type="EMBL" id="KAL1132543.1"/>
    </source>
</evidence>
<dbReference type="InterPro" id="IPR036865">
    <property type="entry name" value="CRAL-TRIO_dom_sf"/>
</dbReference>
<dbReference type="PANTHER" id="PTHR23324">
    <property type="entry name" value="SEC14 RELATED PROTEIN"/>
    <property type="match status" value="1"/>
</dbReference>
<dbReference type="SUPFAM" id="SSF52087">
    <property type="entry name" value="CRAL/TRIO domain"/>
    <property type="match status" value="1"/>
</dbReference>